<dbReference type="RefSeq" id="WP_311957845.1">
    <property type="nucleotide sequence ID" value="NZ_JARQDZ010000029.1"/>
</dbReference>
<evidence type="ECO:0000313" key="2">
    <source>
        <dbReference type="Proteomes" id="UP001253851"/>
    </source>
</evidence>
<sequence length="59" mass="6718">MTVKELKALIEQFEDKDEIEFCAATSEGNGYSDEIFLGKVISKEKEGEHIQLIELYFGC</sequence>
<reference evidence="1 2" key="1">
    <citation type="submission" date="2023-03" db="EMBL/GenBank/DDBJ databases">
        <authorList>
            <person name="Shen W."/>
            <person name="Cai J."/>
        </authorList>
    </citation>
    <scope>NUCLEOTIDE SEQUENCE [LARGE SCALE GENOMIC DNA]</scope>
    <source>
        <strain evidence="1 2">B516</strain>
    </source>
</reference>
<gene>
    <name evidence="1" type="ORF">P7I34_18005</name>
</gene>
<proteinExistence type="predicted"/>
<protein>
    <submittedName>
        <fullName evidence="1">Uncharacterized protein</fullName>
    </submittedName>
</protein>
<dbReference type="AlphaFoldDB" id="A0ABD5FSL0"/>
<dbReference type="Proteomes" id="UP001253851">
    <property type="component" value="Unassembled WGS sequence"/>
</dbReference>
<organism evidence="1 2">
    <name type="scientific">Enterococcus casseliflavus</name>
    <name type="common">Enterococcus flavescens</name>
    <dbReference type="NCBI Taxonomy" id="37734"/>
    <lineage>
        <taxon>Bacteria</taxon>
        <taxon>Bacillati</taxon>
        <taxon>Bacillota</taxon>
        <taxon>Bacilli</taxon>
        <taxon>Lactobacillales</taxon>
        <taxon>Enterococcaceae</taxon>
        <taxon>Enterococcus</taxon>
    </lineage>
</organism>
<accession>A0ABD5FSL0</accession>
<name>A0ABD5FSL0_ENTCA</name>
<comment type="caution">
    <text evidence="1">The sequence shown here is derived from an EMBL/GenBank/DDBJ whole genome shotgun (WGS) entry which is preliminary data.</text>
</comment>
<evidence type="ECO:0000313" key="1">
    <source>
        <dbReference type="EMBL" id="MDT2984526.1"/>
    </source>
</evidence>
<dbReference type="EMBL" id="JARQDZ010000029">
    <property type="protein sequence ID" value="MDT2984526.1"/>
    <property type="molecule type" value="Genomic_DNA"/>
</dbReference>